<dbReference type="PANTHER" id="PTHR43130">
    <property type="entry name" value="ARAC-FAMILY TRANSCRIPTIONAL REGULATOR"/>
    <property type="match status" value="1"/>
</dbReference>
<dbReference type="GO" id="GO:0006355">
    <property type="term" value="P:regulation of DNA-templated transcription"/>
    <property type="evidence" value="ECO:0007669"/>
    <property type="project" value="TreeGrafter"/>
</dbReference>
<dbReference type="InterPro" id="IPR029062">
    <property type="entry name" value="Class_I_gatase-like"/>
</dbReference>
<evidence type="ECO:0000313" key="2">
    <source>
        <dbReference type="EMBL" id="GHG05933.1"/>
    </source>
</evidence>
<dbReference type="Pfam" id="PF01965">
    <property type="entry name" value="DJ-1_PfpI"/>
    <property type="match status" value="1"/>
</dbReference>
<dbReference type="Proteomes" id="UP000623842">
    <property type="component" value="Unassembled WGS sequence"/>
</dbReference>
<dbReference type="RefSeq" id="WP_189774268.1">
    <property type="nucleotide sequence ID" value="NZ_BNCK01000012.1"/>
</dbReference>
<gene>
    <name evidence="2" type="ORF">GCM10017161_39390</name>
</gene>
<accession>A0A919BRS4</accession>
<keyword evidence="2" id="KW-0315">Glutamine amidotransferase</keyword>
<dbReference type="Gene3D" id="3.40.50.880">
    <property type="match status" value="1"/>
</dbReference>
<evidence type="ECO:0000313" key="3">
    <source>
        <dbReference type="Proteomes" id="UP000623842"/>
    </source>
</evidence>
<proteinExistence type="predicted"/>
<organism evidence="2 3">
    <name type="scientific">Thalassotalea marina</name>
    <dbReference type="NCBI Taxonomy" id="1673741"/>
    <lineage>
        <taxon>Bacteria</taxon>
        <taxon>Pseudomonadati</taxon>
        <taxon>Pseudomonadota</taxon>
        <taxon>Gammaproteobacteria</taxon>
        <taxon>Alteromonadales</taxon>
        <taxon>Colwelliaceae</taxon>
        <taxon>Thalassotalea</taxon>
    </lineage>
</organism>
<dbReference type="EMBL" id="BNCK01000012">
    <property type="protein sequence ID" value="GHG05933.1"/>
    <property type="molecule type" value="Genomic_DNA"/>
</dbReference>
<sequence>MNIGILIYQDVEVLDFAGPFEVFSTANRFLTKPHQVCLIGENQAPVIARGGMQVMPHYCFASHPKLELLLVPGGVHDTQMDNERLLQWIAQQSQQATWVASVCTGAFLLAKAGVLDHQQVTTHWQDIAELKSKFPQLTVKSDCRWVEDGRFITSAGISAGIDMSLQLVSLIADRDIALTTAEQMEYDWQSN</sequence>
<protein>
    <submittedName>
        <fullName evidence="2">Glutamine amidotransferase</fullName>
    </submittedName>
</protein>
<name>A0A919BRS4_9GAMM</name>
<dbReference type="InterPro" id="IPR002818">
    <property type="entry name" value="DJ-1/PfpI"/>
</dbReference>
<dbReference type="PANTHER" id="PTHR43130:SF14">
    <property type="entry name" value="DJ-1_PFPI DOMAIN-CONTAINING PROTEIN"/>
    <property type="match status" value="1"/>
</dbReference>
<comment type="caution">
    <text evidence="2">The sequence shown here is derived from an EMBL/GenBank/DDBJ whole genome shotgun (WGS) entry which is preliminary data.</text>
</comment>
<reference evidence="2" key="1">
    <citation type="journal article" date="2014" name="Int. J. Syst. Evol. Microbiol.">
        <title>Complete genome sequence of Corynebacterium casei LMG S-19264T (=DSM 44701T), isolated from a smear-ripened cheese.</title>
        <authorList>
            <consortium name="US DOE Joint Genome Institute (JGI-PGF)"/>
            <person name="Walter F."/>
            <person name="Albersmeier A."/>
            <person name="Kalinowski J."/>
            <person name="Ruckert C."/>
        </authorList>
    </citation>
    <scope>NUCLEOTIDE SEQUENCE</scope>
    <source>
        <strain evidence="2">KCTC 42731</strain>
    </source>
</reference>
<dbReference type="AlphaFoldDB" id="A0A919BRS4"/>
<evidence type="ECO:0000259" key="1">
    <source>
        <dbReference type="Pfam" id="PF01965"/>
    </source>
</evidence>
<feature type="domain" description="DJ-1/PfpI" evidence="1">
    <location>
        <begin position="3"/>
        <end position="169"/>
    </location>
</feature>
<dbReference type="CDD" id="cd03139">
    <property type="entry name" value="GATase1_PfpI_2"/>
    <property type="match status" value="1"/>
</dbReference>
<reference evidence="2" key="2">
    <citation type="submission" date="2020-09" db="EMBL/GenBank/DDBJ databases">
        <authorList>
            <person name="Sun Q."/>
            <person name="Kim S."/>
        </authorList>
    </citation>
    <scope>NUCLEOTIDE SEQUENCE</scope>
    <source>
        <strain evidence="2">KCTC 42731</strain>
    </source>
</reference>
<dbReference type="SUPFAM" id="SSF52317">
    <property type="entry name" value="Class I glutamine amidotransferase-like"/>
    <property type="match status" value="1"/>
</dbReference>
<keyword evidence="3" id="KW-1185">Reference proteome</keyword>
<dbReference type="InterPro" id="IPR052158">
    <property type="entry name" value="INH-QAR"/>
</dbReference>